<proteinExistence type="predicted"/>
<evidence type="ECO:0000256" key="1">
    <source>
        <dbReference type="SAM" id="Phobius"/>
    </source>
</evidence>
<protein>
    <submittedName>
        <fullName evidence="2">Uncharacterized protein</fullName>
    </submittedName>
</protein>
<evidence type="ECO:0000313" key="3">
    <source>
        <dbReference type="Proteomes" id="UP000029622"/>
    </source>
</evidence>
<dbReference type="STRING" id="1156417.Y919_02985"/>
<keyword evidence="1" id="KW-1133">Transmembrane helix</keyword>
<keyword evidence="1" id="KW-0472">Membrane</keyword>
<feature type="transmembrane region" description="Helical" evidence="1">
    <location>
        <begin position="324"/>
        <end position="347"/>
    </location>
</feature>
<gene>
    <name evidence="2" type="ORF">Y919_02985</name>
</gene>
<keyword evidence="1" id="KW-0812">Transmembrane</keyword>
<evidence type="ECO:0000313" key="2">
    <source>
        <dbReference type="EMBL" id="KGG81040.1"/>
    </source>
</evidence>
<reference evidence="2 3" key="1">
    <citation type="submission" date="2013-12" db="EMBL/GenBank/DDBJ databases">
        <title>Draft genome sequence of Caloranaerobacter sp. H53214.</title>
        <authorList>
            <person name="Jiang L.J."/>
            <person name="Shao Z.Z."/>
            <person name="Long M.N."/>
        </authorList>
    </citation>
    <scope>NUCLEOTIDE SEQUENCE [LARGE SCALE GENOMIC DNA]</scope>
    <source>
        <strain evidence="2 3">H53214</strain>
    </source>
</reference>
<feature type="transmembrane region" description="Helical" evidence="1">
    <location>
        <begin position="298"/>
        <end position="318"/>
    </location>
</feature>
<dbReference type="EMBL" id="AZTB01000008">
    <property type="protein sequence ID" value="KGG81040.1"/>
    <property type="molecule type" value="Genomic_DNA"/>
</dbReference>
<sequence>MVSKKQIIIVNIFVMFIFLIAARESFAVANIKLQTDIGYEGKIKLGEFNPIKVTVITEDDQVNGKLFVKLGEDIYTHKFIMAEHTKKIFSFSVPFFKANEKVEIFIKNKEEILCKEELKPVALPKDTIFIATLCDNPEQISFLKDTNFTLFDSRNIEVFSLKPDEDYSLLELMCINYIFIDNFNITRLSDNQQKVLEDWVRLGNTIFVGTDEYKYKTLRGMFENLKGVKKIGDGFIVPIGINIEKKKSAYIKNQFERYISPMGLERIMNTNKFQNQICEGKKLYAAADSLLHADYNTLLFFLFLSMLYLVCIGLGIFMGQRFKWLFTTVILIFCIIFYGVSLYGGLYRIKAVNASIKLYRHYGYQYDIYSVYPYKSSDIVLDMPKVMYLKNLENQEIEIDPIEKKVVLYGNEHKHLFAVQSNIYKNSHMSIYINSQNIASGEIKNPMPDEMHSCFLLIGNNIIPIGKLDGKETVKIKYKLNNILTNKGDYNYVRDIYKAVQLDNYQKDLFEYYFYNINDSTNKGKLFGFTKTGCKTNINGKNQVVKQISLNVFDVSIKSANENINMPFGLIKPIIDKRKIKKMDTVREYILKEGERLNLYYVLPKNIEGQIQMTAKVEAGKAKIEIFNPINNKWQLLNENSLTEKNAKSYFDRGIIKIRIEGKGRIIIPQIALKGKVIG</sequence>
<organism evidence="2 3">
    <name type="scientific">Caloranaerobacter azorensis H53214</name>
    <dbReference type="NCBI Taxonomy" id="1156417"/>
    <lineage>
        <taxon>Bacteria</taxon>
        <taxon>Bacillati</taxon>
        <taxon>Bacillota</taxon>
        <taxon>Tissierellia</taxon>
        <taxon>Tissierellales</taxon>
        <taxon>Thermohalobacteraceae</taxon>
        <taxon>Caloranaerobacter</taxon>
    </lineage>
</organism>
<dbReference type="Proteomes" id="UP000029622">
    <property type="component" value="Unassembled WGS sequence"/>
</dbReference>
<dbReference type="AlphaFoldDB" id="A0A096BIQ8"/>
<comment type="caution">
    <text evidence="2">The sequence shown here is derived from an EMBL/GenBank/DDBJ whole genome shotgun (WGS) entry which is preliminary data.</text>
</comment>
<dbReference type="RefSeq" id="WP_035162282.1">
    <property type="nucleotide sequence ID" value="NZ_AZTB01000008.1"/>
</dbReference>
<feature type="transmembrane region" description="Helical" evidence="1">
    <location>
        <begin position="6"/>
        <end position="22"/>
    </location>
</feature>
<name>A0A096BIQ8_9FIRM</name>
<accession>A0A096BIQ8</accession>